<evidence type="ECO:0000256" key="2">
    <source>
        <dbReference type="ARBA" id="ARBA00001911"/>
    </source>
</evidence>
<dbReference type="Proteomes" id="UP001549363">
    <property type="component" value="Unassembled WGS sequence"/>
</dbReference>
<keyword evidence="8" id="KW-0299">Galactose metabolism</keyword>
<evidence type="ECO:0000256" key="8">
    <source>
        <dbReference type="ARBA" id="ARBA00023144"/>
    </source>
</evidence>
<dbReference type="NCBIfam" id="TIGR01179">
    <property type="entry name" value="galE"/>
    <property type="match status" value="1"/>
</dbReference>
<evidence type="ECO:0000256" key="4">
    <source>
        <dbReference type="ARBA" id="ARBA00007637"/>
    </source>
</evidence>
<accession>A0ABV2PIB7</accession>
<dbReference type="Gene3D" id="3.40.50.720">
    <property type="entry name" value="NAD(P)-binding Rossmann-like Domain"/>
    <property type="match status" value="1"/>
</dbReference>
<evidence type="ECO:0000256" key="7">
    <source>
        <dbReference type="ARBA" id="ARBA00023027"/>
    </source>
</evidence>
<dbReference type="InterPro" id="IPR036291">
    <property type="entry name" value="NAD(P)-bd_dom_sf"/>
</dbReference>
<comment type="caution">
    <text evidence="13">The sequence shown here is derived from an EMBL/GenBank/DDBJ whole genome shotgun (WGS) entry which is preliminary data.</text>
</comment>
<comment type="cofactor">
    <cofactor evidence="2 11">
        <name>NAD(+)</name>
        <dbReference type="ChEBI" id="CHEBI:57540"/>
    </cofactor>
</comment>
<reference evidence="13 14" key="1">
    <citation type="submission" date="2024-06" db="EMBL/GenBank/DDBJ databases">
        <title>Sorghum-associated microbial communities from plants grown in Nebraska, USA.</title>
        <authorList>
            <person name="Schachtman D."/>
        </authorList>
    </citation>
    <scope>NUCLEOTIDE SEQUENCE [LARGE SCALE GENOMIC DNA]</scope>
    <source>
        <strain evidence="13 14">736</strain>
    </source>
</reference>
<comment type="similarity">
    <text evidence="4 11">Belongs to the NAD(P)-dependent epimerase/dehydratase family.</text>
</comment>
<protein>
    <recommendedName>
        <fullName evidence="6 11">UDP-glucose 4-epimerase</fullName>
        <ecNumber evidence="5 11">5.1.3.2</ecNumber>
    </recommendedName>
</protein>
<sequence length="327" mass="36612">MIAVIGGAGYIGSHTVKYLMQQGKDVVVFDNLSTGHKEFIPSNVPLVEGDLANKEDLQGLFTQYPLIDTVVHFAAFAYVGESVEKPAMYYQNNVVNTIHLLDMMLLYEVKNIVFSSTCATYGNPIEWPITETHPQNPINPYGRTKLMMEHIIEDYSRAYGLKFVALRYFNAAGADSECEIGEWHEPESHLIPLVLEVAIGKRPSISIFGGDFNTIDGTCIRDYIHVTDLADAHCKAIEYLKEHGENLTLNLGNGLGYSVLEIIRMIETVTECSIPTVITERRSGDPDKLIGSAVKARELLGWQPQYDLEKIIETAWQWHVKKFGGVK</sequence>
<evidence type="ECO:0000256" key="11">
    <source>
        <dbReference type="RuleBase" id="RU366046"/>
    </source>
</evidence>
<dbReference type="CDD" id="cd05247">
    <property type="entry name" value="UDP_G4E_1_SDR_e"/>
    <property type="match status" value="1"/>
</dbReference>
<feature type="domain" description="NAD-dependent epimerase/dehydratase" evidence="12">
    <location>
        <begin position="2"/>
        <end position="252"/>
    </location>
</feature>
<gene>
    <name evidence="13" type="ORF">ABIA69_001844</name>
</gene>
<dbReference type="Pfam" id="PF01370">
    <property type="entry name" value="Epimerase"/>
    <property type="match status" value="1"/>
</dbReference>
<evidence type="ECO:0000256" key="3">
    <source>
        <dbReference type="ARBA" id="ARBA00004947"/>
    </source>
</evidence>
<dbReference type="InterPro" id="IPR005886">
    <property type="entry name" value="UDP_G4E"/>
</dbReference>
<keyword evidence="7 11" id="KW-0520">NAD</keyword>
<evidence type="ECO:0000256" key="9">
    <source>
        <dbReference type="ARBA" id="ARBA00023235"/>
    </source>
</evidence>
<evidence type="ECO:0000259" key="12">
    <source>
        <dbReference type="Pfam" id="PF01370"/>
    </source>
</evidence>
<evidence type="ECO:0000256" key="5">
    <source>
        <dbReference type="ARBA" id="ARBA00013189"/>
    </source>
</evidence>
<dbReference type="PANTHER" id="PTHR43725:SF53">
    <property type="entry name" value="UDP-ARABINOSE 4-EPIMERASE 1"/>
    <property type="match status" value="1"/>
</dbReference>
<comment type="subunit">
    <text evidence="11">Homodimer.</text>
</comment>
<evidence type="ECO:0000256" key="6">
    <source>
        <dbReference type="ARBA" id="ARBA00018569"/>
    </source>
</evidence>
<evidence type="ECO:0000256" key="10">
    <source>
        <dbReference type="ARBA" id="ARBA00023277"/>
    </source>
</evidence>
<dbReference type="RefSeq" id="WP_354471588.1">
    <property type="nucleotide sequence ID" value="NZ_JBEPSB010000006.1"/>
</dbReference>
<proteinExistence type="inferred from homology"/>
<name>A0ABV2PIB7_9BACI</name>
<dbReference type="PANTHER" id="PTHR43725">
    <property type="entry name" value="UDP-GLUCOSE 4-EPIMERASE"/>
    <property type="match status" value="1"/>
</dbReference>
<dbReference type="GO" id="GO:0003978">
    <property type="term" value="F:UDP-glucose 4-epimerase activity"/>
    <property type="evidence" value="ECO:0007669"/>
    <property type="project" value="UniProtKB-EC"/>
</dbReference>
<dbReference type="Gene3D" id="3.90.25.10">
    <property type="entry name" value="UDP-galactose 4-epimerase, domain 1"/>
    <property type="match status" value="1"/>
</dbReference>
<comment type="pathway">
    <text evidence="3 11">Carbohydrate metabolism; galactose metabolism.</text>
</comment>
<dbReference type="EC" id="5.1.3.2" evidence="5 11"/>
<organism evidence="13 14">
    <name type="scientific">Lysinibacillus parviboronicapiens</name>
    <dbReference type="NCBI Taxonomy" id="436516"/>
    <lineage>
        <taxon>Bacteria</taxon>
        <taxon>Bacillati</taxon>
        <taxon>Bacillota</taxon>
        <taxon>Bacilli</taxon>
        <taxon>Bacillales</taxon>
        <taxon>Bacillaceae</taxon>
        <taxon>Lysinibacillus</taxon>
    </lineage>
</organism>
<dbReference type="SUPFAM" id="SSF51735">
    <property type="entry name" value="NAD(P)-binding Rossmann-fold domains"/>
    <property type="match status" value="1"/>
</dbReference>
<evidence type="ECO:0000313" key="14">
    <source>
        <dbReference type="Proteomes" id="UP001549363"/>
    </source>
</evidence>
<comment type="catalytic activity">
    <reaction evidence="1 11">
        <text>UDP-alpha-D-glucose = UDP-alpha-D-galactose</text>
        <dbReference type="Rhea" id="RHEA:22168"/>
        <dbReference type="ChEBI" id="CHEBI:58885"/>
        <dbReference type="ChEBI" id="CHEBI:66914"/>
        <dbReference type="EC" id="5.1.3.2"/>
    </reaction>
</comment>
<dbReference type="EMBL" id="JBEPSB010000006">
    <property type="protein sequence ID" value="MET4560700.1"/>
    <property type="molecule type" value="Genomic_DNA"/>
</dbReference>
<evidence type="ECO:0000313" key="13">
    <source>
        <dbReference type="EMBL" id="MET4560700.1"/>
    </source>
</evidence>
<evidence type="ECO:0000256" key="1">
    <source>
        <dbReference type="ARBA" id="ARBA00000083"/>
    </source>
</evidence>
<keyword evidence="14" id="KW-1185">Reference proteome</keyword>
<keyword evidence="9 11" id="KW-0413">Isomerase</keyword>
<keyword evidence="10 11" id="KW-0119">Carbohydrate metabolism</keyword>
<dbReference type="InterPro" id="IPR001509">
    <property type="entry name" value="Epimerase_deHydtase"/>
</dbReference>